<keyword evidence="7" id="KW-0812">Transmembrane</keyword>
<keyword evidence="3 7" id="KW-0472">Membrane</keyword>
<organism evidence="9 10">
    <name type="scientific">Oryzias latipes</name>
    <name type="common">Japanese rice fish</name>
    <name type="synonym">Japanese killifish</name>
    <dbReference type="NCBI Taxonomy" id="8090"/>
    <lineage>
        <taxon>Eukaryota</taxon>
        <taxon>Metazoa</taxon>
        <taxon>Chordata</taxon>
        <taxon>Craniata</taxon>
        <taxon>Vertebrata</taxon>
        <taxon>Euteleostomi</taxon>
        <taxon>Actinopterygii</taxon>
        <taxon>Neopterygii</taxon>
        <taxon>Teleostei</taxon>
        <taxon>Neoteleostei</taxon>
        <taxon>Acanthomorphata</taxon>
        <taxon>Ovalentaria</taxon>
        <taxon>Atherinomorphae</taxon>
        <taxon>Beloniformes</taxon>
        <taxon>Adrianichthyidae</taxon>
        <taxon>Oryziinae</taxon>
        <taxon>Oryzias</taxon>
    </lineage>
</organism>
<feature type="domain" description="Ig-like" evidence="8">
    <location>
        <begin position="2"/>
        <end position="98"/>
    </location>
</feature>
<dbReference type="InterPro" id="IPR013783">
    <property type="entry name" value="Ig-like_fold"/>
</dbReference>
<dbReference type="Pfam" id="PF07686">
    <property type="entry name" value="V-set"/>
    <property type="match status" value="1"/>
</dbReference>
<evidence type="ECO:0000259" key="8">
    <source>
        <dbReference type="PROSITE" id="PS50835"/>
    </source>
</evidence>
<dbReference type="Gene3D" id="2.60.40.10">
    <property type="entry name" value="Immunoglobulins"/>
    <property type="match status" value="1"/>
</dbReference>
<keyword evidence="7" id="KW-1133">Transmembrane helix</keyword>
<dbReference type="PANTHER" id="PTHR24100">
    <property type="entry name" value="BUTYROPHILIN"/>
    <property type="match status" value="1"/>
</dbReference>
<reference evidence="9 10" key="2">
    <citation type="submission" date="2017-04" db="EMBL/GenBank/DDBJ databases">
        <title>CpG methylation of centromeres and impact of large insertions on vertebrate speciation.</title>
        <authorList>
            <person name="Ichikawa K."/>
            <person name="Yoshimura J."/>
            <person name="Morishita S."/>
        </authorList>
    </citation>
    <scope>NUCLEOTIDE SEQUENCE</scope>
    <source>
        <strain evidence="9 10">HSOK</strain>
    </source>
</reference>
<keyword evidence="2" id="KW-0732">Signal</keyword>
<keyword evidence="5" id="KW-0325">Glycoprotein</keyword>
<evidence type="ECO:0000313" key="10">
    <source>
        <dbReference type="Proteomes" id="UP000265200"/>
    </source>
</evidence>
<dbReference type="GO" id="GO:1903037">
    <property type="term" value="P:regulation of leukocyte cell-cell adhesion"/>
    <property type="evidence" value="ECO:0007669"/>
    <property type="project" value="UniProtKB-ARBA"/>
</dbReference>
<name>A0A3P9ID15_ORYLA</name>
<proteinExistence type="predicted"/>
<feature type="transmembrane region" description="Helical" evidence="7">
    <location>
        <begin position="111"/>
        <end position="135"/>
    </location>
</feature>
<evidence type="ECO:0000313" key="9">
    <source>
        <dbReference type="Ensembl" id="ENSORLP00015017789.1"/>
    </source>
</evidence>
<dbReference type="InterPro" id="IPR050504">
    <property type="entry name" value="IgSF_BTN/MOG"/>
</dbReference>
<evidence type="ECO:0000256" key="7">
    <source>
        <dbReference type="SAM" id="Phobius"/>
    </source>
</evidence>
<protein>
    <recommendedName>
        <fullName evidence="8">Ig-like domain-containing protein</fullName>
    </recommendedName>
</protein>
<evidence type="ECO:0000256" key="1">
    <source>
        <dbReference type="ARBA" id="ARBA00004370"/>
    </source>
</evidence>
<dbReference type="PROSITE" id="PS50835">
    <property type="entry name" value="IG_LIKE"/>
    <property type="match status" value="1"/>
</dbReference>
<evidence type="ECO:0000256" key="6">
    <source>
        <dbReference type="ARBA" id="ARBA00023319"/>
    </source>
</evidence>
<accession>A0A3P9ID15</accession>
<dbReference type="InterPro" id="IPR007110">
    <property type="entry name" value="Ig-like_dom"/>
</dbReference>
<dbReference type="GO" id="GO:0050863">
    <property type="term" value="P:regulation of T cell activation"/>
    <property type="evidence" value="ECO:0007669"/>
    <property type="project" value="UniProtKB-ARBA"/>
</dbReference>
<reference key="1">
    <citation type="journal article" date="2007" name="Nature">
        <title>The medaka draft genome and insights into vertebrate genome evolution.</title>
        <authorList>
            <person name="Kasahara M."/>
            <person name="Naruse K."/>
            <person name="Sasaki S."/>
            <person name="Nakatani Y."/>
            <person name="Qu W."/>
            <person name="Ahsan B."/>
            <person name="Yamada T."/>
            <person name="Nagayasu Y."/>
            <person name="Doi K."/>
            <person name="Kasai Y."/>
            <person name="Jindo T."/>
            <person name="Kobayashi D."/>
            <person name="Shimada A."/>
            <person name="Toyoda A."/>
            <person name="Kuroki Y."/>
            <person name="Fujiyama A."/>
            <person name="Sasaki T."/>
            <person name="Shimizu A."/>
            <person name="Asakawa S."/>
            <person name="Shimizu N."/>
            <person name="Hashimoto S."/>
            <person name="Yang J."/>
            <person name="Lee Y."/>
            <person name="Matsushima K."/>
            <person name="Sugano S."/>
            <person name="Sakaizumi M."/>
            <person name="Narita T."/>
            <person name="Ohishi K."/>
            <person name="Haga S."/>
            <person name="Ohta F."/>
            <person name="Nomoto H."/>
            <person name="Nogata K."/>
            <person name="Morishita T."/>
            <person name="Endo T."/>
            <person name="Shin-I T."/>
            <person name="Takeda H."/>
            <person name="Morishita S."/>
            <person name="Kohara Y."/>
        </authorList>
    </citation>
    <scope>NUCLEOTIDE SEQUENCE [LARGE SCALE GENOMIC DNA]</scope>
    <source>
        <strain>Hd-rR</strain>
    </source>
</reference>
<dbReference type="FunFam" id="2.60.40.10:FF:000142">
    <property type="entry name" value="V-set domain-containing T-cell activation inhibitor 1"/>
    <property type="match status" value="1"/>
</dbReference>
<evidence type="ECO:0000256" key="2">
    <source>
        <dbReference type="ARBA" id="ARBA00022729"/>
    </source>
</evidence>
<dbReference type="Ensembl" id="ENSORLT00015026317.1">
    <property type="protein sequence ID" value="ENSORLP00015017789.1"/>
    <property type="gene ID" value="ENSORLG00015018833.1"/>
</dbReference>
<dbReference type="PANTHER" id="PTHR24100:SF151">
    <property type="entry name" value="ICOS LIGAND"/>
    <property type="match status" value="1"/>
</dbReference>
<sequence>GPCLCSSKVVCSPSTVQAHLGQNVVLSCRVEPPSDLRAETLEWKHGPDVVHVYQRGGDNSDDQDPRFKGRTSLLHQNLKDGNVSLTLIKVTKKDEGNYIFCLPQQVMCSNVTLTVGNCFTMFCLFILSSYVKFFLPHE</sequence>
<dbReference type="SMART" id="SM00409">
    <property type="entry name" value="IG"/>
    <property type="match status" value="1"/>
</dbReference>
<reference evidence="9" key="4">
    <citation type="submission" date="2025-09" db="UniProtKB">
        <authorList>
            <consortium name="Ensembl"/>
        </authorList>
    </citation>
    <scope>IDENTIFICATION</scope>
    <source>
        <strain evidence="9">HSOK</strain>
    </source>
</reference>
<keyword evidence="4" id="KW-1015">Disulfide bond</keyword>
<evidence type="ECO:0000256" key="5">
    <source>
        <dbReference type="ARBA" id="ARBA00023180"/>
    </source>
</evidence>
<dbReference type="InterPro" id="IPR036179">
    <property type="entry name" value="Ig-like_dom_sf"/>
</dbReference>
<reference evidence="9" key="3">
    <citation type="submission" date="2025-08" db="UniProtKB">
        <authorList>
            <consortium name="Ensembl"/>
        </authorList>
    </citation>
    <scope>IDENTIFICATION</scope>
    <source>
        <strain evidence="9">HSOK</strain>
    </source>
</reference>
<dbReference type="AlphaFoldDB" id="A0A3P9ID15"/>
<keyword evidence="6" id="KW-0393">Immunoglobulin domain</keyword>
<evidence type="ECO:0000256" key="4">
    <source>
        <dbReference type="ARBA" id="ARBA00023157"/>
    </source>
</evidence>
<dbReference type="Proteomes" id="UP000265200">
    <property type="component" value="Chromosome 18"/>
</dbReference>
<dbReference type="SUPFAM" id="SSF48726">
    <property type="entry name" value="Immunoglobulin"/>
    <property type="match status" value="1"/>
</dbReference>
<dbReference type="InterPro" id="IPR013106">
    <property type="entry name" value="Ig_V-set"/>
</dbReference>
<evidence type="ECO:0000256" key="3">
    <source>
        <dbReference type="ARBA" id="ARBA00023136"/>
    </source>
</evidence>
<comment type="subcellular location">
    <subcellularLocation>
        <location evidence="1">Membrane</location>
    </subcellularLocation>
</comment>
<dbReference type="InterPro" id="IPR003599">
    <property type="entry name" value="Ig_sub"/>
</dbReference>
<dbReference type="GO" id="GO:0016020">
    <property type="term" value="C:membrane"/>
    <property type="evidence" value="ECO:0007669"/>
    <property type="project" value="UniProtKB-SubCell"/>
</dbReference>